<name>A0A5J4R970_9ZZZZ</name>
<reference evidence="1" key="1">
    <citation type="submission" date="2019-03" db="EMBL/GenBank/DDBJ databases">
        <title>Single cell metagenomics reveals metabolic interactions within the superorganism composed of flagellate Streblomastix strix and complex community of Bacteroidetes bacteria on its surface.</title>
        <authorList>
            <person name="Treitli S.C."/>
            <person name="Kolisko M."/>
            <person name="Husnik F."/>
            <person name="Keeling P."/>
            <person name="Hampl V."/>
        </authorList>
    </citation>
    <scope>NUCLEOTIDE SEQUENCE</scope>
    <source>
        <strain evidence="1">STM</strain>
    </source>
</reference>
<comment type="caution">
    <text evidence="1">The sequence shown here is derived from an EMBL/GenBank/DDBJ whole genome shotgun (WGS) entry which is preliminary data.</text>
</comment>
<proteinExistence type="predicted"/>
<organism evidence="1">
    <name type="scientific">termite gut metagenome</name>
    <dbReference type="NCBI Taxonomy" id="433724"/>
    <lineage>
        <taxon>unclassified sequences</taxon>
        <taxon>metagenomes</taxon>
        <taxon>organismal metagenomes</taxon>
    </lineage>
</organism>
<evidence type="ECO:0000313" key="1">
    <source>
        <dbReference type="EMBL" id="KAA6330155.1"/>
    </source>
</evidence>
<dbReference type="AlphaFoldDB" id="A0A5J4R970"/>
<gene>
    <name evidence="1" type="ORF">EZS27_021107</name>
</gene>
<sequence>MNNEIQLTPEILQAVKDLQREDYVPMLIRHLEEILDFFIENIHTDLSNDQKLEHIQILRSTQKSLRPFAVSERTIIFNEEGGES</sequence>
<accession>A0A5J4R970</accession>
<protein>
    <submittedName>
        <fullName evidence="1">Uncharacterized protein</fullName>
    </submittedName>
</protein>
<dbReference type="EMBL" id="SNRY01001542">
    <property type="protein sequence ID" value="KAA6330155.1"/>
    <property type="molecule type" value="Genomic_DNA"/>
</dbReference>